<comment type="function">
    <text evidence="6">Methylates the ribose at the nucleotide 34 wobble position in the two leucyl isoacceptors tRNA(Leu)(CmAA) and tRNA(Leu)(cmnm5UmAA). Catalyzes the methyl transfer from S-adenosyl-L-methionine to the 2'-OH of the wobble nucleotide.</text>
</comment>
<comment type="catalytic activity">
    <reaction evidence="6">
        <text>cytidine(34) in tRNA + S-adenosyl-L-methionine = 2'-O-methylcytidine(34) in tRNA + S-adenosyl-L-homocysteine + H(+)</text>
        <dbReference type="Rhea" id="RHEA:43084"/>
        <dbReference type="Rhea" id="RHEA-COMP:10331"/>
        <dbReference type="Rhea" id="RHEA-COMP:10332"/>
        <dbReference type="ChEBI" id="CHEBI:15378"/>
        <dbReference type="ChEBI" id="CHEBI:57856"/>
        <dbReference type="ChEBI" id="CHEBI:59789"/>
        <dbReference type="ChEBI" id="CHEBI:74495"/>
        <dbReference type="ChEBI" id="CHEBI:82748"/>
        <dbReference type="EC" id="2.1.1.207"/>
    </reaction>
</comment>
<proteinExistence type="inferred from homology"/>
<feature type="binding site" evidence="6">
    <location>
        <position position="122"/>
    </location>
    <ligand>
        <name>S-adenosyl-L-methionine</name>
        <dbReference type="ChEBI" id="CHEBI:59789"/>
    </ligand>
</feature>
<comment type="subcellular location">
    <subcellularLocation>
        <location evidence="6">Cytoplasm</location>
    </subcellularLocation>
</comment>
<dbReference type="GO" id="GO:0008168">
    <property type="term" value="F:methyltransferase activity"/>
    <property type="evidence" value="ECO:0007669"/>
    <property type="project" value="UniProtKB-KW"/>
</dbReference>
<keyword evidence="4 6" id="KW-0949">S-adenosyl-L-methionine</keyword>
<gene>
    <name evidence="6 8" type="primary">trmL</name>
    <name evidence="8" type="ORF">SIID45300_02962</name>
</gene>
<dbReference type="InterPro" id="IPR001537">
    <property type="entry name" value="SpoU_MeTrfase"/>
</dbReference>
<dbReference type="PIRSF" id="PIRSF029256">
    <property type="entry name" value="SpoU_TrmH_prd"/>
    <property type="match status" value="1"/>
</dbReference>
<keyword evidence="1 6" id="KW-0963">Cytoplasm</keyword>
<accession>A0ABQ0CCJ3</accession>
<reference evidence="8 9" key="2">
    <citation type="submission" date="2024-09" db="EMBL/GenBank/DDBJ databases">
        <title>Draft genome sequence of Candidatus Magnetaquicoccaceae bacterium FCR-1.</title>
        <authorList>
            <person name="Shimoshige H."/>
            <person name="Shimamura S."/>
            <person name="Taoka A."/>
            <person name="Kobayashi H."/>
            <person name="Maekawa T."/>
        </authorList>
    </citation>
    <scope>NUCLEOTIDE SEQUENCE [LARGE SCALE GENOMIC DNA]</scope>
    <source>
        <strain evidence="8 9">FCR-1</strain>
    </source>
</reference>
<dbReference type="Gene3D" id="3.40.1280.10">
    <property type="match status" value="1"/>
</dbReference>
<evidence type="ECO:0000256" key="2">
    <source>
        <dbReference type="ARBA" id="ARBA00022603"/>
    </source>
</evidence>
<feature type="binding site" evidence="6">
    <location>
        <position position="101"/>
    </location>
    <ligand>
        <name>S-adenosyl-L-methionine</name>
        <dbReference type="ChEBI" id="CHEBI:59789"/>
    </ligand>
</feature>
<evidence type="ECO:0000256" key="1">
    <source>
        <dbReference type="ARBA" id="ARBA00022490"/>
    </source>
</evidence>
<comment type="subunit">
    <text evidence="6">Homodimer.</text>
</comment>
<dbReference type="CDD" id="cd18094">
    <property type="entry name" value="SpoU-like_TrmL"/>
    <property type="match status" value="1"/>
</dbReference>
<dbReference type="EMBL" id="BAAFGK010000005">
    <property type="protein sequence ID" value="GAB0058611.1"/>
    <property type="molecule type" value="Genomic_DNA"/>
</dbReference>
<dbReference type="GO" id="GO:0032259">
    <property type="term" value="P:methylation"/>
    <property type="evidence" value="ECO:0007669"/>
    <property type="project" value="UniProtKB-KW"/>
</dbReference>
<dbReference type="SUPFAM" id="SSF75217">
    <property type="entry name" value="alpha/beta knot"/>
    <property type="match status" value="1"/>
</dbReference>
<evidence type="ECO:0000313" key="8">
    <source>
        <dbReference type="EMBL" id="GAB0058611.1"/>
    </source>
</evidence>
<evidence type="ECO:0000313" key="9">
    <source>
        <dbReference type="Proteomes" id="UP001628193"/>
    </source>
</evidence>
<keyword evidence="5 6" id="KW-0819">tRNA processing</keyword>
<evidence type="ECO:0000256" key="3">
    <source>
        <dbReference type="ARBA" id="ARBA00022679"/>
    </source>
</evidence>
<dbReference type="PANTHER" id="PTHR42971:SF1">
    <property type="entry name" value="TRNA (CYTIDINE(34)-2'-O)-METHYLTRANSFERASE"/>
    <property type="match status" value="1"/>
</dbReference>
<comment type="caution">
    <text evidence="8">The sequence shown here is derived from an EMBL/GenBank/DDBJ whole genome shotgun (WGS) entry which is preliminary data.</text>
</comment>
<dbReference type="RefSeq" id="WP_420906331.1">
    <property type="nucleotide sequence ID" value="NZ_BAAFGK010000005.1"/>
</dbReference>
<keyword evidence="2 6" id="KW-0489">Methyltransferase</keyword>
<evidence type="ECO:0000259" key="7">
    <source>
        <dbReference type="Pfam" id="PF00588"/>
    </source>
</evidence>
<comment type="catalytic activity">
    <reaction evidence="6">
        <text>5-carboxymethylaminomethyluridine(34) in tRNA(Leu) + S-adenosyl-L-methionine = 5-carboxymethylaminomethyl-2'-O-methyluridine(34) in tRNA(Leu) + S-adenosyl-L-homocysteine + H(+)</text>
        <dbReference type="Rhea" id="RHEA:43088"/>
        <dbReference type="Rhea" id="RHEA-COMP:10333"/>
        <dbReference type="Rhea" id="RHEA-COMP:10334"/>
        <dbReference type="ChEBI" id="CHEBI:15378"/>
        <dbReference type="ChEBI" id="CHEBI:57856"/>
        <dbReference type="ChEBI" id="CHEBI:59789"/>
        <dbReference type="ChEBI" id="CHEBI:74508"/>
        <dbReference type="ChEBI" id="CHEBI:74511"/>
        <dbReference type="EC" id="2.1.1.207"/>
    </reaction>
</comment>
<dbReference type="PANTHER" id="PTHR42971">
    <property type="entry name" value="TRNA (CYTIDINE(34)-2'-O)-METHYLTRANSFERASE"/>
    <property type="match status" value="1"/>
</dbReference>
<dbReference type="Pfam" id="PF00588">
    <property type="entry name" value="SpoU_methylase"/>
    <property type="match status" value="1"/>
</dbReference>
<dbReference type="HAMAP" id="MF_01885">
    <property type="entry name" value="tRNA_methyltr_TrmL"/>
    <property type="match status" value="1"/>
</dbReference>
<evidence type="ECO:0000256" key="5">
    <source>
        <dbReference type="ARBA" id="ARBA00022694"/>
    </source>
</evidence>
<sequence>MLRVILYQPEIPQNAGAVLRTCAATGSELHLIGPLGFRLDSAGIRRAGMDYREWAMVRRWDDWSAFEAGLPEGARLWAATTKARRSHVEARFGPEDWLLFGPEGSGLPEGILTRFSEHALRIPMQPRTRSLNLAQSVAVVLYEALRQNGFPDMR</sequence>
<keyword evidence="9" id="KW-1185">Reference proteome</keyword>
<feature type="domain" description="tRNA/rRNA methyltransferase SpoU type" evidence="7">
    <location>
        <begin position="2"/>
        <end position="142"/>
    </location>
</feature>
<dbReference type="InterPro" id="IPR029028">
    <property type="entry name" value="Alpha/beta_knot_MTases"/>
</dbReference>
<dbReference type="InterPro" id="IPR029026">
    <property type="entry name" value="tRNA_m1G_MTases_N"/>
</dbReference>
<organism evidence="8 9">
    <name type="scientific">Candidatus Magnetaquiglobus chichijimensis</name>
    <dbReference type="NCBI Taxonomy" id="3141448"/>
    <lineage>
        <taxon>Bacteria</taxon>
        <taxon>Pseudomonadati</taxon>
        <taxon>Pseudomonadota</taxon>
        <taxon>Magnetococcia</taxon>
        <taxon>Magnetococcales</taxon>
        <taxon>Candidatus Magnetaquicoccaceae</taxon>
        <taxon>Candidatus Magnetaquiglobus</taxon>
    </lineage>
</organism>
<comment type="caution">
    <text evidence="6">Lacks conserved residue(s) required for the propagation of feature annotation.</text>
</comment>
<evidence type="ECO:0000256" key="6">
    <source>
        <dbReference type="HAMAP-Rule" id="MF_01885"/>
    </source>
</evidence>
<dbReference type="Proteomes" id="UP001628193">
    <property type="component" value="Unassembled WGS sequence"/>
</dbReference>
<dbReference type="EC" id="2.1.1.207" evidence="6"/>
<name>A0ABQ0CCJ3_9PROT</name>
<evidence type="ECO:0000256" key="4">
    <source>
        <dbReference type="ARBA" id="ARBA00022691"/>
    </source>
</evidence>
<feature type="binding site" evidence="6">
    <location>
        <position position="130"/>
    </location>
    <ligand>
        <name>S-adenosyl-L-methionine</name>
        <dbReference type="ChEBI" id="CHEBI:59789"/>
    </ligand>
</feature>
<comment type="similarity">
    <text evidence="6">Belongs to the class IV-like SAM-binding methyltransferase superfamily. RNA methyltransferase TrmH family. TrmL subfamily.</text>
</comment>
<keyword evidence="3 6" id="KW-0808">Transferase</keyword>
<dbReference type="InterPro" id="IPR016914">
    <property type="entry name" value="TrmL"/>
</dbReference>
<reference evidence="8 9" key="1">
    <citation type="submission" date="2024-05" db="EMBL/GenBank/DDBJ databases">
        <authorList>
            <consortium name="Candidatus Magnetaquicoccaceae bacterium FCR-1 genome sequencing consortium"/>
            <person name="Shimoshige H."/>
            <person name="Shimamura S."/>
            <person name="Taoka A."/>
            <person name="Kobayashi H."/>
            <person name="Maekawa T."/>
        </authorList>
    </citation>
    <scope>NUCLEOTIDE SEQUENCE [LARGE SCALE GENOMIC DNA]</scope>
    <source>
        <strain evidence="8 9">FCR-1</strain>
    </source>
</reference>
<protein>
    <recommendedName>
        <fullName evidence="6">tRNA (cytidine(34)-2'-O)-methyltransferase</fullName>
        <ecNumber evidence="6">2.1.1.207</ecNumber>
    </recommendedName>
    <alternativeName>
        <fullName evidence="6">tRNA (cytidine/uridine-2'-O-)-methyltransferase TrmL</fullName>
    </alternativeName>
</protein>